<dbReference type="EMBL" id="DF973801">
    <property type="protein sequence ID" value="GAU40351.1"/>
    <property type="molecule type" value="Genomic_DNA"/>
</dbReference>
<keyword evidence="4" id="KW-0325">Glycoprotein</keyword>
<evidence type="ECO:0000256" key="2">
    <source>
        <dbReference type="ARBA" id="ARBA00022734"/>
    </source>
</evidence>
<protein>
    <recommendedName>
        <fullName evidence="5">DOMON domain-containing protein</fullName>
    </recommendedName>
</protein>
<evidence type="ECO:0000313" key="7">
    <source>
        <dbReference type="Proteomes" id="UP000242715"/>
    </source>
</evidence>
<dbReference type="AlphaFoldDB" id="A0A2Z6N9G6"/>
<keyword evidence="2" id="KW-0430">Lectin</keyword>
<name>A0A2Z6N9G6_TRISU</name>
<evidence type="ECO:0000256" key="3">
    <source>
        <dbReference type="ARBA" id="ARBA00022982"/>
    </source>
</evidence>
<dbReference type="SUPFAM" id="SSF49899">
    <property type="entry name" value="Concanavalin A-like lectins/glucanases"/>
    <property type="match status" value="1"/>
</dbReference>
<dbReference type="InterPro" id="IPR013320">
    <property type="entry name" value="ConA-like_dom_sf"/>
</dbReference>
<dbReference type="PIRSF" id="PIRSF002690">
    <property type="entry name" value="L-type_lectin_plant"/>
    <property type="match status" value="1"/>
</dbReference>
<dbReference type="InterPro" id="IPR016363">
    <property type="entry name" value="L-lectin"/>
</dbReference>
<evidence type="ECO:0000313" key="6">
    <source>
        <dbReference type="EMBL" id="GAU40351.1"/>
    </source>
</evidence>
<dbReference type="CDD" id="cd06899">
    <property type="entry name" value="lectin_legume_LecRK_Arcelin_ConA"/>
    <property type="match status" value="1"/>
</dbReference>
<dbReference type="InterPro" id="IPR050258">
    <property type="entry name" value="Leguminous_Lectin"/>
</dbReference>
<keyword evidence="7" id="KW-1185">Reference proteome</keyword>
<dbReference type="Gene3D" id="2.60.120.200">
    <property type="match status" value="1"/>
</dbReference>
<evidence type="ECO:0000256" key="4">
    <source>
        <dbReference type="ARBA" id="ARBA00023180"/>
    </source>
</evidence>
<comment type="similarity">
    <text evidence="1">Belongs to the leguminous lectin family.</text>
</comment>
<dbReference type="PANTHER" id="PTHR32401:SF52">
    <property type="entry name" value="LECTIN 7"/>
    <property type="match status" value="1"/>
</dbReference>
<dbReference type="Pfam" id="PF00139">
    <property type="entry name" value="Lectin_legB"/>
    <property type="match status" value="1"/>
</dbReference>
<dbReference type="GO" id="GO:0030246">
    <property type="term" value="F:carbohydrate binding"/>
    <property type="evidence" value="ECO:0007669"/>
    <property type="project" value="UniProtKB-KW"/>
</dbReference>
<evidence type="ECO:0000256" key="1">
    <source>
        <dbReference type="ARBA" id="ARBA00007606"/>
    </source>
</evidence>
<feature type="domain" description="DOMON" evidence="5">
    <location>
        <begin position="208"/>
        <end position="263"/>
    </location>
</feature>
<dbReference type="Proteomes" id="UP000242715">
    <property type="component" value="Unassembled WGS sequence"/>
</dbReference>
<dbReference type="OrthoDB" id="2014828at2759"/>
<dbReference type="InterPro" id="IPR000985">
    <property type="entry name" value="Lectin_LegA_CS"/>
</dbReference>
<proteinExistence type="inferred from homology"/>
<gene>
    <name evidence="6" type="ORF">TSUD_154480</name>
</gene>
<dbReference type="PROSITE" id="PS00308">
    <property type="entry name" value="LECTIN_LEGUME_ALPHA"/>
    <property type="match status" value="1"/>
</dbReference>
<sequence>MAINDSLRTQILFITITSFLILAKYVNSTAFSFDNFEPYQNNVQLEGNAFISNGSVFLTNVIPKSAGRASYAAPVHLWDAKTGNLAAFTSIFSFVVAPNGPGRFGDGIAFFIAPFNSNIPKNSSGGFLGLFNAETALNSYQNQIVAIEFDSFGGNPWDPVYPHVGIDVNSIASVTTEPWNTGSVANGFTTAFAFVSYEPVTKNLSVLVQYPEKYAVNGTSSSISFVIDLRTVLPEWVRIGFSGATGQLVELHKILSWTFKSSF</sequence>
<organism evidence="6 7">
    <name type="scientific">Trifolium subterraneum</name>
    <name type="common">Subterranean clover</name>
    <dbReference type="NCBI Taxonomy" id="3900"/>
    <lineage>
        <taxon>Eukaryota</taxon>
        <taxon>Viridiplantae</taxon>
        <taxon>Streptophyta</taxon>
        <taxon>Embryophyta</taxon>
        <taxon>Tracheophyta</taxon>
        <taxon>Spermatophyta</taxon>
        <taxon>Magnoliopsida</taxon>
        <taxon>eudicotyledons</taxon>
        <taxon>Gunneridae</taxon>
        <taxon>Pentapetalae</taxon>
        <taxon>rosids</taxon>
        <taxon>fabids</taxon>
        <taxon>Fabales</taxon>
        <taxon>Fabaceae</taxon>
        <taxon>Papilionoideae</taxon>
        <taxon>50 kb inversion clade</taxon>
        <taxon>NPAAA clade</taxon>
        <taxon>Hologalegina</taxon>
        <taxon>IRL clade</taxon>
        <taxon>Trifolieae</taxon>
        <taxon>Trifolium</taxon>
    </lineage>
</organism>
<dbReference type="InterPro" id="IPR005018">
    <property type="entry name" value="DOMON_domain"/>
</dbReference>
<dbReference type="PROSITE" id="PS50836">
    <property type="entry name" value="DOMON"/>
    <property type="match status" value="1"/>
</dbReference>
<keyword evidence="3" id="KW-0813">Transport</keyword>
<reference evidence="7" key="1">
    <citation type="journal article" date="2017" name="Front. Plant Sci.">
        <title>Climate Clever Clovers: New Paradigm to Reduce the Environmental Footprint of Ruminants by Breeding Low Methanogenic Forages Utilizing Haplotype Variation.</title>
        <authorList>
            <person name="Kaur P."/>
            <person name="Appels R."/>
            <person name="Bayer P.E."/>
            <person name="Keeble-Gagnere G."/>
            <person name="Wang J."/>
            <person name="Hirakawa H."/>
            <person name="Shirasawa K."/>
            <person name="Vercoe P."/>
            <person name="Stefanova K."/>
            <person name="Durmic Z."/>
            <person name="Nichols P."/>
            <person name="Revell C."/>
            <person name="Isobe S.N."/>
            <person name="Edwards D."/>
            <person name="Erskine W."/>
        </authorList>
    </citation>
    <scope>NUCLEOTIDE SEQUENCE [LARGE SCALE GENOMIC DNA]</scope>
    <source>
        <strain evidence="7">cv. Daliak</strain>
    </source>
</reference>
<keyword evidence="3" id="KW-0249">Electron transport</keyword>
<accession>A0A2Z6N9G6</accession>
<evidence type="ECO:0000259" key="5">
    <source>
        <dbReference type="PROSITE" id="PS50836"/>
    </source>
</evidence>
<dbReference type="PANTHER" id="PTHR32401">
    <property type="entry name" value="CONCANAVALIN A-LIKE LECTIN FAMILY PROTEIN"/>
    <property type="match status" value="1"/>
</dbReference>
<dbReference type="GO" id="GO:0009610">
    <property type="term" value="P:response to symbiotic fungus"/>
    <property type="evidence" value="ECO:0007669"/>
    <property type="project" value="UniProtKB-ARBA"/>
</dbReference>
<dbReference type="InterPro" id="IPR001220">
    <property type="entry name" value="Legume_lectin_dom"/>
</dbReference>